<evidence type="ECO:0000256" key="1">
    <source>
        <dbReference type="SAM" id="MobiDB-lite"/>
    </source>
</evidence>
<feature type="compositionally biased region" description="Low complexity" evidence="1">
    <location>
        <begin position="483"/>
        <end position="495"/>
    </location>
</feature>
<dbReference type="EMBL" id="CAMXCT010004746">
    <property type="protein sequence ID" value="CAI4010230.1"/>
    <property type="molecule type" value="Genomic_DNA"/>
</dbReference>
<feature type="region of interest" description="Disordered" evidence="1">
    <location>
        <begin position="73"/>
        <end position="118"/>
    </location>
</feature>
<protein>
    <submittedName>
        <fullName evidence="3">Integrase catalytic domain-containing protein</fullName>
    </submittedName>
</protein>
<dbReference type="Proteomes" id="UP001152797">
    <property type="component" value="Unassembled WGS sequence"/>
</dbReference>
<reference evidence="3 4" key="2">
    <citation type="submission" date="2024-05" db="EMBL/GenBank/DDBJ databases">
        <authorList>
            <person name="Chen Y."/>
            <person name="Shah S."/>
            <person name="Dougan E. K."/>
            <person name="Thang M."/>
            <person name="Chan C."/>
        </authorList>
    </citation>
    <scope>NUCLEOTIDE SEQUENCE [LARGE SCALE GENOMIC DNA]</scope>
</reference>
<name>A0A9P1DIC8_9DINO</name>
<accession>A0A9P1DIC8</accession>
<reference evidence="2" key="1">
    <citation type="submission" date="2022-10" db="EMBL/GenBank/DDBJ databases">
        <authorList>
            <person name="Chen Y."/>
            <person name="Dougan E. K."/>
            <person name="Chan C."/>
            <person name="Rhodes N."/>
            <person name="Thang M."/>
        </authorList>
    </citation>
    <scope>NUCLEOTIDE SEQUENCE</scope>
</reference>
<gene>
    <name evidence="2" type="ORF">C1SCF055_LOCUS35514</name>
</gene>
<dbReference type="AlphaFoldDB" id="A0A9P1DIC8"/>
<evidence type="ECO:0000313" key="4">
    <source>
        <dbReference type="Proteomes" id="UP001152797"/>
    </source>
</evidence>
<evidence type="ECO:0000313" key="2">
    <source>
        <dbReference type="EMBL" id="CAI4010230.1"/>
    </source>
</evidence>
<dbReference type="EMBL" id="CAMXCT030004746">
    <property type="protein sequence ID" value="CAL4797542.1"/>
    <property type="molecule type" value="Genomic_DNA"/>
</dbReference>
<feature type="compositionally biased region" description="Basic and acidic residues" evidence="1">
    <location>
        <begin position="169"/>
        <end position="186"/>
    </location>
</feature>
<dbReference type="SUPFAM" id="SSF57756">
    <property type="entry name" value="Retrovirus zinc finger-like domains"/>
    <property type="match status" value="1"/>
</dbReference>
<feature type="region of interest" description="Disordered" evidence="1">
    <location>
        <begin position="20"/>
        <end position="58"/>
    </location>
</feature>
<feature type="region of interest" description="Disordered" evidence="1">
    <location>
        <begin position="164"/>
        <end position="225"/>
    </location>
</feature>
<dbReference type="InterPro" id="IPR036875">
    <property type="entry name" value="Znf_CCHC_sf"/>
</dbReference>
<dbReference type="OrthoDB" id="10662523at2759"/>
<feature type="region of interest" description="Disordered" evidence="1">
    <location>
        <begin position="432"/>
        <end position="495"/>
    </location>
</feature>
<proteinExistence type="predicted"/>
<feature type="compositionally biased region" description="Low complexity" evidence="1">
    <location>
        <begin position="455"/>
        <end position="464"/>
    </location>
</feature>
<sequence>MNFNFEDELFAGMRAAFGPADLDPQNLGADHEEGVNAAEEETPTHDSSVNLGENDDINLDGPYGKSRWSAWHADWDDYDPDENDVPEYDQGDQAAETYGDEEAAAPDDVEYEYDEDDGPAAAAAHDEALEASPSSATYEDVINAVNALTVTSKRLAEITKGRGFFSADPKQDGKSKGKYKSDDRGKSKGRGKSSSKSGGKSSSKSNGKGKGKPSPTPSRQNLDLQQQRLASSTCLGCGSNKHWLRDCPSVSRHNAQLTTAGCVLDGQGSIVSSSWMTSHQMENVPSFQLPPLCEGSEELSEHDQLPLLSHRLMRRDQIPTWLLRWRQLLTHLMEYLYSVGQAVLHYAAVSMKPAIKDRALRLFFPPQTSTTMLSTATAMLVQTHSQEAKYVNQPESCPHPSGLRSYGAGGQKVRICDLCGSRWVVNPKDPTTTVQAVPKASPTAKTPLFPKAKSKAASSSASSAGSQLPYRPSLRPPSGLTRAAMSKAASKAAPARQVREPVDLSYIYQKSASELMDAEIGILHRRWEDIQERDWMSRQYDWENGEANWQDAMGPEEDMPDATEAWGQEAQEVQEAWEQGMAG</sequence>
<dbReference type="GO" id="GO:0003676">
    <property type="term" value="F:nucleic acid binding"/>
    <property type="evidence" value="ECO:0007669"/>
    <property type="project" value="InterPro"/>
</dbReference>
<feature type="compositionally biased region" description="Acidic residues" evidence="1">
    <location>
        <begin position="76"/>
        <end position="90"/>
    </location>
</feature>
<dbReference type="GO" id="GO:0008270">
    <property type="term" value="F:zinc ion binding"/>
    <property type="evidence" value="ECO:0007669"/>
    <property type="project" value="InterPro"/>
</dbReference>
<evidence type="ECO:0000313" key="3">
    <source>
        <dbReference type="EMBL" id="CAL4797542.1"/>
    </source>
</evidence>
<keyword evidence="4" id="KW-1185">Reference proteome</keyword>
<organism evidence="2">
    <name type="scientific">Cladocopium goreaui</name>
    <dbReference type="NCBI Taxonomy" id="2562237"/>
    <lineage>
        <taxon>Eukaryota</taxon>
        <taxon>Sar</taxon>
        <taxon>Alveolata</taxon>
        <taxon>Dinophyceae</taxon>
        <taxon>Suessiales</taxon>
        <taxon>Symbiodiniaceae</taxon>
        <taxon>Cladocopium</taxon>
    </lineage>
</organism>
<feature type="compositionally biased region" description="Acidic residues" evidence="1">
    <location>
        <begin position="98"/>
        <end position="118"/>
    </location>
</feature>
<comment type="caution">
    <text evidence="2">The sequence shown here is derived from an EMBL/GenBank/DDBJ whole genome shotgun (WGS) entry which is preliminary data.</text>
</comment>
<feature type="compositionally biased region" description="Low complexity" evidence="1">
    <location>
        <begin position="194"/>
        <end position="206"/>
    </location>
</feature>
<dbReference type="EMBL" id="CAMXCT020004746">
    <property type="protein sequence ID" value="CAL1163605.1"/>
    <property type="molecule type" value="Genomic_DNA"/>
</dbReference>